<gene>
    <name evidence="2" type="ORF">GPY61_26055</name>
</gene>
<dbReference type="Proteomes" id="UP000443353">
    <property type="component" value="Unassembled WGS sequence"/>
</dbReference>
<keyword evidence="1" id="KW-0812">Transmembrane</keyword>
<keyword evidence="1" id="KW-1133">Transmembrane helix</keyword>
<feature type="transmembrane region" description="Helical" evidence="1">
    <location>
        <begin position="30"/>
        <end position="49"/>
    </location>
</feature>
<dbReference type="EMBL" id="WSES01000008">
    <property type="protein sequence ID" value="MVW63392.1"/>
    <property type="molecule type" value="Genomic_DNA"/>
</dbReference>
<evidence type="ECO:0000313" key="3">
    <source>
        <dbReference type="Proteomes" id="UP000443353"/>
    </source>
</evidence>
<reference evidence="2 3" key="1">
    <citation type="submission" date="2019-12" db="EMBL/GenBank/DDBJ databases">
        <authorList>
            <person name="Li C."/>
            <person name="Zhao J."/>
        </authorList>
    </citation>
    <scope>NUCLEOTIDE SEQUENCE [LARGE SCALE GENOMIC DNA]</scope>
    <source>
        <strain evidence="2 3">NEAU-DD11</strain>
    </source>
</reference>
<dbReference type="AlphaFoldDB" id="A0A7X3KA98"/>
<accession>A0A7X3KA98</accession>
<dbReference type="RefSeq" id="WP_156403740.1">
    <property type="nucleotide sequence ID" value="NZ_CP168562.1"/>
</dbReference>
<evidence type="ECO:0000256" key="1">
    <source>
        <dbReference type="SAM" id="Phobius"/>
    </source>
</evidence>
<evidence type="ECO:0000313" key="2">
    <source>
        <dbReference type="EMBL" id="MVW63392.1"/>
    </source>
</evidence>
<protein>
    <submittedName>
        <fullName evidence="2">Holin</fullName>
    </submittedName>
</protein>
<proteinExistence type="predicted"/>
<name>A0A7X3KA98_9BURK</name>
<keyword evidence="1" id="KW-0472">Membrane</keyword>
<sequence>MNRPSIFGVASYVAGVASIGASLTMADVGAAVGIATAVLTCLTNTVYTYRRDRREQRECEARLAQLERQT</sequence>
<comment type="caution">
    <text evidence="2">The sequence shown here is derived from an EMBL/GenBank/DDBJ whole genome shotgun (WGS) entry which is preliminary data.</text>
</comment>
<organism evidence="2 3">
    <name type="scientific">Massilia cellulosiltytica</name>
    <dbReference type="NCBI Taxonomy" id="2683234"/>
    <lineage>
        <taxon>Bacteria</taxon>
        <taxon>Pseudomonadati</taxon>
        <taxon>Pseudomonadota</taxon>
        <taxon>Betaproteobacteria</taxon>
        <taxon>Burkholderiales</taxon>
        <taxon>Oxalobacteraceae</taxon>
        <taxon>Telluria group</taxon>
        <taxon>Massilia</taxon>
    </lineage>
</organism>
<keyword evidence="3" id="KW-1185">Reference proteome</keyword>